<proteinExistence type="inferred from homology"/>
<dbReference type="PANTHER" id="PTHR30558">
    <property type="entry name" value="EXBD MEMBRANE COMPONENT OF PMF-DRIVEN MACROMOLECULE IMPORT SYSTEM"/>
    <property type="match status" value="1"/>
</dbReference>
<dbReference type="GO" id="GO:0015031">
    <property type="term" value="P:protein transport"/>
    <property type="evidence" value="ECO:0007669"/>
    <property type="project" value="UniProtKB-KW"/>
</dbReference>
<comment type="subcellular location">
    <subcellularLocation>
        <location evidence="1">Cell membrane</location>
        <topology evidence="1">Single-pass membrane protein</topology>
    </subcellularLocation>
    <subcellularLocation>
        <location evidence="7">Cell membrane</location>
        <topology evidence="7">Single-pass type II membrane protein</topology>
    </subcellularLocation>
</comment>
<protein>
    <submittedName>
        <fullName evidence="9">Biopolymer transport protein ExbD</fullName>
    </submittedName>
</protein>
<dbReference type="Pfam" id="PF02472">
    <property type="entry name" value="ExbD"/>
    <property type="match status" value="1"/>
</dbReference>
<keyword evidence="6 8" id="KW-0472">Membrane</keyword>
<keyword evidence="7" id="KW-0813">Transport</keyword>
<keyword evidence="3" id="KW-1003">Cell membrane</keyword>
<keyword evidence="4 7" id="KW-0812">Transmembrane</keyword>
<keyword evidence="7" id="KW-0653">Protein transport</keyword>
<evidence type="ECO:0000256" key="6">
    <source>
        <dbReference type="ARBA" id="ARBA00023136"/>
    </source>
</evidence>
<evidence type="ECO:0000256" key="4">
    <source>
        <dbReference type="ARBA" id="ARBA00022692"/>
    </source>
</evidence>
<dbReference type="Gene3D" id="3.30.420.270">
    <property type="match status" value="1"/>
</dbReference>
<dbReference type="GO" id="GO:0022857">
    <property type="term" value="F:transmembrane transporter activity"/>
    <property type="evidence" value="ECO:0007669"/>
    <property type="project" value="InterPro"/>
</dbReference>
<dbReference type="Proteomes" id="UP000519004">
    <property type="component" value="Unassembled WGS sequence"/>
</dbReference>
<comment type="similarity">
    <text evidence="2 7">Belongs to the ExbD/TolR family.</text>
</comment>
<gene>
    <name evidence="9" type="ORF">HNQ58_002118</name>
</gene>
<accession>A0A7W7Y173</accession>
<dbReference type="PANTHER" id="PTHR30558:SF3">
    <property type="entry name" value="BIOPOLYMER TRANSPORT PROTEIN EXBD-RELATED"/>
    <property type="match status" value="1"/>
</dbReference>
<evidence type="ECO:0000256" key="7">
    <source>
        <dbReference type="RuleBase" id="RU003879"/>
    </source>
</evidence>
<feature type="transmembrane region" description="Helical" evidence="8">
    <location>
        <begin position="14"/>
        <end position="36"/>
    </location>
</feature>
<comment type="caution">
    <text evidence="9">The sequence shown here is derived from an EMBL/GenBank/DDBJ whole genome shotgun (WGS) entry which is preliminary data.</text>
</comment>
<evidence type="ECO:0000256" key="5">
    <source>
        <dbReference type="ARBA" id="ARBA00022989"/>
    </source>
</evidence>
<evidence type="ECO:0000313" key="10">
    <source>
        <dbReference type="Proteomes" id="UP000519004"/>
    </source>
</evidence>
<dbReference type="AlphaFoldDB" id="A0A7W7Y173"/>
<reference evidence="9 10" key="1">
    <citation type="submission" date="2020-08" db="EMBL/GenBank/DDBJ databases">
        <title>Genomic Encyclopedia of Type Strains, Phase IV (KMG-IV): sequencing the most valuable type-strain genomes for metagenomic binning, comparative biology and taxonomic classification.</title>
        <authorList>
            <person name="Goeker M."/>
        </authorList>
    </citation>
    <scope>NUCLEOTIDE SEQUENCE [LARGE SCALE GENOMIC DNA]</scope>
    <source>
        <strain evidence="9 10">DSM 25897</strain>
    </source>
</reference>
<keyword evidence="5 8" id="KW-1133">Transmembrane helix</keyword>
<evidence type="ECO:0000313" key="9">
    <source>
        <dbReference type="EMBL" id="MBB5016207.1"/>
    </source>
</evidence>
<evidence type="ECO:0000256" key="1">
    <source>
        <dbReference type="ARBA" id="ARBA00004162"/>
    </source>
</evidence>
<dbReference type="GO" id="GO:0005886">
    <property type="term" value="C:plasma membrane"/>
    <property type="evidence" value="ECO:0007669"/>
    <property type="project" value="UniProtKB-SubCell"/>
</dbReference>
<dbReference type="InterPro" id="IPR003400">
    <property type="entry name" value="ExbD"/>
</dbReference>
<dbReference type="EMBL" id="JACHHX010000016">
    <property type="protein sequence ID" value="MBB5016207.1"/>
    <property type="molecule type" value="Genomic_DNA"/>
</dbReference>
<name>A0A7W7Y173_9GAMM</name>
<dbReference type="RefSeq" id="WP_183948877.1">
    <property type="nucleotide sequence ID" value="NZ_JACHHX010000016.1"/>
</dbReference>
<evidence type="ECO:0000256" key="8">
    <source>
        <dbReference type="SAM" id="Phobius"/>
    </source>
</evidence>
<sequence length="140" mass="15611">MRLDSGRLRDEPEISLTSLIDVVFTLIIFFVVTTTFDARSALKLQLPRADAPPTLEQPQTLTITVDVEGRYYVGNEEVLRRDAAALREAVRRVAGDDRDRPVMVRADARTPHQAVVTAIDVLGQLGFRQIAIPTAPEETR</sequence>
<keyword evidence="10" id="KW-1185">Reference proteome</keyword>
<evidence type="ECO:0000256" key="3">
    <source>
        <dbReference type="ARBA" id="ARBA00022475"/>
    </source>
</evidence>
<organism evidence="9 10">
    <name type="scientific">Rehaibacterium terrae</name>
    <dbReference type="NCBI Taxonomy" id="1341696"/>
    <lineage>
        <taxon>Bacteria</taxon>
        <taxon>Pseudomonadati</taxon>
        <taxon>Pseudomonadota</taxon>
        <taxon>Gammaproteobacteria</taxon>
        <taxon>Lysobacterales</taxon>
        <taxon>Lysobacteraceae</taxon>
        <taxon>Rehaibacterium</taxon>
    </lineage>
</organism>
<evidence type="ECO:0000256" key="2">
    <source>
        <dbReference type="ARBA" id="ARBA00005811"/>
    </source>
</evidence>